<sequence length="414" mass="46380">MSHEGLVNETDEFQYGSELQGRGYMTRTDTLVGLSIWILATAAVMVGFLNLYVIKKLSIFHNSFGVLWVSRTIGEIGANLPNIFYAGPVTIFQPKDIDPTAGIVAWTVAFFFAFESCIMVQSVSANRMIAVCWPLKYEHIFSQRLTKTLILITWFSAAFIIALYYNMSQQGLSNLTEHFRYGSELQGRGYMTRLDTLVGLSIWLLASAAVMVGFLNLYLIKKLSIFHNSFGVLWVSRTIGEIGANLPNIFYAGPVTIFQPKDIHPAVGIVAWTVAFFFSFESCIMVQSVSANRMIAVCAPLNYDFIFTKRLTAVLIIATWIAAALIISMYYNIKTSPFVNNTERPSSTAIFMGVFTLSTVLALSVWILIVLVVLFVILNFYLVRRMAKSQTAFRPLPMTTKIGVEPNGNYIHRV</sequence>
<dbReference type="GO" id="GO:0016020">
    <property type="term" value="C:membrane"/>
    <property type="evidence" value="ECO:0007669"/>
    <property type="project" value="UniProtKB-SubCell"/>
</dbReference>
<feature type="transmembrane region" description="Helical" evidence="5">
    <location>
        <begin position="350"/>
        <end position="383"/>
    </location>
</feature>
<evidence type="ECO:0000256" key="2">
    <source>
        <dbReference type="ARBA" id="ARBA00022692"/>
    </source>
</evidence>
<feature type="transmembrane region" description="Helical" evidence="5">
    <location>
        <begin position="311"/>
        <end position="330"/>
    </location>
</feature>
<feature type="transmembrane region" description="Helical" evidence="5">
    <location>
        <begin position="200"/>
        <end position="220"/>
    </location>
</feature>
<feature type="transmembrane region" description="Helical" evidence="5">
    <location>
        <begin position="145"/>
        <end position="165"/>
    </location>
</feature>
<dbReference type="AlphaFoldDB" id="A0AA39IB63"/>
<organism evidence="7 8">
    <name type="scientific">Steinernema hermaphroditum</name>
    <dbReference type="NCBI Taxonomy" id="289476"/>
    <lineage>
        <taxon>Eukaryota</taxon>
        <taxon>Metazoa</taxon>
        <taxon>Ecdysozoa</taxon>
        <taxon>Nematoda</taxon>
        <taxon>Chromadorea</taxon>
        <taxon>Rhabditida</taxon>
        <taxon>Tylenchina</taxon>
        <taxon>Panagrolaimomorpha</taxon>
        <taxon>Strongyloidoidea</taxon>
        <taxon>Steinernematidae</taxon>
        <taxon>Steinernema</taxon>
    </lineage>
</organism>
<comment type="subcellular location">
    <subcellularLocation>
        <location evidence="1">Membrane</location>
    </subcellularLocation>
</comment>
<dbReference type="EMBL" id="JAUCMV010000002">
    <property type="protein sequence ID" value="KAK0421178.1"/>
    <property type="molecule type" value="Genomic_DNA"/>
</dbReference>
<evidence type="ECO:0000256" key="5">
    <source>
        <dbReference type="SAM" id="Phobius"/>
    </source>
</evidence>
<evidence type="ECO:0000313" key="7">
    <source>
        <dbReference type="EMBL" id="KAK0421178.1"/>
    </source>
</evidence>
<keyword evidence="2 5" id="KW-0812">Transmembrane</keyword>
<keyword evidence="3 5" id="KW-1133">Transmembrane helix</keyword>
<dbReference type="CDD" id="cd00637">
    <property type="entry name" value="7tm_classA_rhodopsin-like"/>
    <property type="match status" value="1"/>
</dbReference>
<evidence type="ECO:0000313" key="8">
    <source>
        <dbReference type="Proteomes" id="UP001175271"/>
    </source>
</evidence>
<dbReference type="Proteomes" id="UP001175271">
    <property type="component" value="Unassembled WGS sequence"/>
</dbReference>
<proteinExistence type="predicted"/>
<reference evidence="7" key="1">
    <citation type="submission" date="2023-06" db="EMBL/GenBank/DDBJ databases">
        <title>Genomic analysis of the entomopathogenic nematode Steinernema hermaphroditum.</title>
        <authorList>
            <person name="Schwarz E.M."/>
            <person name="Heppert J.K."/>
            <person name="Baniya A."/>
            <person name="Schwartz H.T."/>
            <person name="Tan C.-H."/>
            <person name="Antoshechkin I."/>
            <person name="Sternberg P.W."/>
            <person name="Goodrich-Blair H."/>
            <person name="Dillman A.R."/>
        </authorList>
    </citation>
    <scope>NUCLEOTIDE SEQUENCE</scope>
    <source>
        <strain evidence="7">PS9179</strain>
        <tissue evidence="7">Whole animal</tissue>
    </source>
</reference>
<feature type="transmembrane region" description="Helical" evidence="5">
    <location>
        <begin position="31"/>
        <end position="54"/>
    </location>
</feature>
<feature type="transmembrane region" description="Helical" evidence="5">
    <location>
        <begin position="103"/>
        <end position="124"/>
    </location>
</feature>
<evidence type="ECO:0000259" key="6">
    <source>
        <dbReference type="PROSITE" id="PS50262"/>
    </source>
</evidence>
<dbReference type="InterPro" id="IPR019430">
    <property type="entry name" value="7TM_GPCR_serpentine_rcpt_Srx"/>
</dbReference>
<dbReference type="PANTHER" id="PTHR23017">
    <property type="entry name" value="SERPENTINE RECEPTOR, CLASS X"/>
    <property type="match status" value="1"/>
</dbReference>
<accession>A0AA39IB63</accession>
<dbReference type="InterPro" id="IPR017452">
    <property type="entry name" value="GPCR_Rhodpsn_7TM"/>
</dbReference>
<keyword evidence="4 5" id="KW-0472">Membrane</keyword>
<feature type="domain" description="G-protein coupled receptors family 1 profile" evidence="6">
    <location>
        <begin position="212"/>
        <end position="414"/>
    </location>
</feature>
<dbReference type="SUPFAM" id="SSF81321">
    <property type="entry name" value="Family A G protein-coupled receptor-like"/>
    <property type="match status" value="2"/>
</dbReference>
<comment type="caution">
    <text evidence="7">The sequence shown here is derived from an EMBL/GenBank/DDBJ whole genome shotgun (WGS) entry which is preliminary data.</text>
</comment>
<evidence type="ECO:0000256" key="3">
    <source>
        <dbReference type="ARBA" id="ARBA00022989"/>
    </source>
</evidence>
<dbReference type="PROSITE" id="PS50262">
    <property type="entry name" value="G_PROTEIN_RECEP_F1_2"/>
    <property type="match status" value="1"/>
</dbReference>
<name>A0AA39IB63_9BILA</name>
<keyword evidence="8" id="KW-1185">Reference proteome</keyword>
<protein>
    <recommendedName>
        <fullName evidence="6">G-protein coupled receptors family 1 profile domain-containing protein</fullName>
    </recommendedName>
</protein>
<evidence type="ECO:0000256" key="1">
    <source>
        <dbReference type="ARBA" id="ARBA00004370"/>
    </source>
</evidence>
<dbReference type="Gene3D" id="1.20.1070.10">
    <property type="entry name" value="Rhodopsin 7-helix transmembrane proteins"/>
    <property type="match status" value="2"/>
</dbReference>
<dbReference type="Pfam" id="PF10328">
    <property type="entry name" value="7TM_GPCR_Srx"/>
    <property type="match status" value="2"/>
</dbReference>
<evidence type="ECO:0000256" key="4">
    <source>
        <dbReference type="ARBA" id="ARBA00023136"/>
    </source>
</evidence>
<gene>
    <name evidence="7" type="ORF">QR680_015096</name>
</gene>